<reference evidence="3" key="1">
    <citation type="journal article" date="2019" name="Int. J. Syst. Evol. Microbiol.">
        <title>The Global Catalogue of Microorganisms (GCM) 10K type strain sequencing project: providing services to taxonomists for standard genome sequencing and annotation.</title>
        <authorList>
            <consortium name="The Broad Institute Genomics Platform"/>
            <consortium name="The Broad Institute Genome Sequencing Center for Infectious Disease"/>
            <person name="Wu L."/>
            <person name="Ma J."/>
        </authorList>
    </citation>
    <scope>NUCLEOTIDE SEQUENCE [LARGE SCALE GENOMIC DNA]</scope>
    <source>
        <strain evidence="3">JCM 14718</strain>
    </source>
</reference>
<gene>
    <name evidence="2" type="ORF">GCM10009765_12060</name>
</gene>
<dbReference type="SMART" id="SM00028">
    <property type="entry name" value="TPR"/>
    <property type="match status" value="4"/>
</dbReference>
<dbReference type="SMART" id="SM01043">
    <property type="entry name" value="BTAD"/>
    <property type="match status" value="1"/>
</dbReference>
<dbReference type="Pfam" id="PF03704">
    <property type="entry name" value="BTAD"/>
    <property type="match status" value="1"/>
</dbReference>
<dbReference type="InterPro" id="IPR011990">
    <property type="entry name" value="TPR-like_helical_dom_sf"/>
</dbReference>
<dbReference type="Gene3D" id="1.25.40.10">
    <property type="entry name" value="Tetratricopeptide repeat domain"/>
    <property type="match status" value="3"/>
</dbReference>
<dbReference type="InterPro" id="IPR005158">
    <property type="entry name" value="BTAD"/>
</dbReference>
<dbReference type="InterPro" id="IPR019734">
    <property type="entry name" value="TPR_rpt"/>
</dbReference>
<dbReference type="InterPro" id="IPR016032">
    <property type="entry name" value="Sig_transdc_resp-reg_C-effctor"/>
</dbReference>
<dbReference type="SUPFAM" id="SSF46894">
    <property type="entry name" value="C-terminal effector domain of the bipartite response regulators"/>
    <property type="match status" value="1"/>
</dbReference>
<dbReference type="EMBL" id="BAAANY010000004">
    <property type="protein sequence ID" value="GAA1664084.1"/>
    <property type="molecule type" value="Genomic_DNA"/>
</dbReference>
<dbReference type="Gene3D" id="1.10.10.10">
    <property type="entry name" value="Winged helix-like DNA-binding domain superfamily/Winged helix DNA-binding domain"/>
    <property type="match status" value="1"/>
</dbReference>
<name>A0ABP4S598_9ACTN</name>
<dbReference type="PANTHER" id="PTHR35807">
    <property type="entry name" value="TRANSCRIPTIONAL REGULATOR REDD-RELATED"/>
    <property type="match status" value="1"/>
</dbReference>
<dbReference type="Proteomes" id="UP001500618">
    <property type="component" value="Unassembled WGS sequence"/>
</dbReference>
<dbReference type="SUPFAM" id="SSF48452">
    <property type="entry name" value="TPR-like"/>
    <property type="match status" value="3"/>
</dbReference>
<dbReference type="InterPro" id="IPR051677">
    <property type="entry name" value="AfsR-DnrI-RedD_regulator"/>
</dbReference>
<proteinExistence type="predicted"/>
<comment type="caution">
    <text evidence="2">The sequence shown here is derived from an EMBL/GenBank/DDBJ whole genome shotgun (WGS) entry which is preliminary data.</text>
</comment>
<evidence type="ECO:0000259" key="1">
    <source>
        <dbReference type="SMART" id="SM01043"/>
    </source>
</evidence>
<dbReference type="PANTHER" id="PTHR35807:SF2">
    <property type="entry name" value="TRANSCRIPTIONAL ACTIVATOR DOMAIN"/>
    <property type="match status" value="1"/>
</dbReference>
<dbReference type="InterPro" id="IPR036388">
    <property type="entry name" value="WH-like_DNA-bd_sf"/>
</dbReference>
<evidence type="ECO:0000313" key="2">
    <source>
        <dbReference type="EMBL" id="GAA1664084.1"/>
    </source>
</evidence>
<evidence type="ECO:0000313" key="3">
    <source>
        <dbReference type="Proteomes" id="UP001500618"/>
    </source>
</evidence>
<keyword evidence="3" id="KW-1185">Reference proteome</keyword>
<feature type="domain" description="Bacterial transcriptional activator" evidence="1">
    <location>
        <begin position="898"/>
        <end position="1037"/>
    </location>
</feature>
<protein>
    <recommendedName>
        <fullName evidence="1">Bacterial transcriptional activator domain-containing protein</fullName>
    </recommendedName>
</protein>
<sequence>MFAGTLAVTAELSRSRLACDRSELVARLLDDPGQQVVAVTAAAGFGKSGLLATMLSVPFWFASYEYRPVAETVRPALVRGLFDAVGRLLPADWERTSASEVAGALCGASGPALLVVDDAHHLSPDATAFLRAIGEHLPPDWRLVVASRRDLQLGSCHRVTAVDLAFTEAETAAVLEWILGAAGKSLIADLHLLTAGWPAMTAAAGEWVLAHREADPMEAQQSLVDQVKAEVVDALDGPDRRMLAEVARLPRLTPTLCAAIGLPELASRLRPLADLGVLRRGPDGLFVHRLVVRALSPRPHPALHRRAADYFFDHHDYKSAIECVAALDDPDATAAFFTEHPPKPVISGPVADAIAAALDGLPPRVRTPEIERIEGRTRFAQGDWPGALRYMYRAVEREGRLHPRMAWRIAAIHRFLGEHNKALEVCQRTDLSDAETVDAAAVWAWTALAHVVREEPVEAREAATRALELARECGDPGALASAHSAIGMLNDVDCDQHHEAAVEAAHCWGDLVHVVFVQANHARSLIVRGQYAAGLARLDDLVSLTSRAGTVNGALTASLYHRGFAKLGLGQLDGAAEDFRASLHSYQRSGSRATARPLLGIAEVHRERGDLELAAAAYRETAQIAADSGDRETSALALCGLARVRATAEPDIAADLVTQALAESEGPIRLRAQLAAGWVALVGRDAHRLAVAVTAAAAAVGMGVDRGGLAEVLELRAAAAVDADERVRLLGQAANCWAAAGHRIGAARVALALARATGAAPPVLAAATAALRGYGVKETADAGGLLAFVPAPPAGPLHIRTLGGFQVLRAGEPVPADAWQSRKARDLVKILLARRGAPAARETLIDQLWPDEPPAKCANRLSVALSTVRAVFDPERHFPPGHFVAADKFSFVLRNITLDFEVFLAAARDAQAAYHRNDPDAVRMLVLAETLYTGDFLAEDRYEDWAVAVREQLKAKYLSLVRVLARAAVHTGDYDSAETYALRALERDAFDEQAHLTLVRALSAAGRHGQARQRYRAYVTKMCEIDVVPAAFDHRTL</sequence>
<dbReference type="RefSeq" id="WP_344307888.1">
    <property type="nucleotide sequence ID" value="NZ_BAAANY010000004.1"/>
</dbReference>
<organism evidence="2 3">
    <name type="scientific">Fodinicola feengrottensis</name>
    <dbReference type="NCBI Taxonomy" id="435914"/>
    <lineage>
        <taxon>Bacteria</taxon>
        <taxon>Bacillati</taxon>
        <taxon>Actinomycetota</taxon>
        <taxon>Actinomycetes</taxon>
        <taxon>Mycobacteriales</taxon>
        <taxon>Fodinicola</taxon>
    </lineage>
</organism>
<accession>A0ABP4S598</accession>